<evidence type="ECO:0000256" key="1">
    <source>
        <dbReference type="SAM" id="MobiDB-lite"/>
    </source>
</evidence>
<dbReference type="RefSeq" id="WP_012263818.1">
    <property type="nucleotide sequence ID" value="NC_010296.1"/>
</dbReference>
<protein>
    <recommendedName>
        <fullName evidence="2">Transposase IS701-like DDE domain-containing protein</fullName>
    </recommendedName>
</protein>
<feature type="region of interest" description="Disordered" evidence="1">
    <location>
        <begin position="462"/>
        <end position="495"/>
    </location>
</feature>
<dbReference type="AlphaFoldDB" id="B0JFJ2"/>
<dbReference type="STRING" id="449447.MAE_00570"/>
<dbReference type="NCBIfam" id="NF041680">
    <property type="entry name" value="transp_NF041680"/>
    <property type="match status" value="1"/>
</dbReference>
<gene>
    <name evidence="3" type="ordered locus">MAE_00570</name>
</gene>
<evidence type="ECO:0000313" key="4">
    <source>
        <dbReference type="Proteomes" id="UP000001510"/>
    </source>
</evidence>
<feature type="compositionally biased region" description="Basic residues" evidence="1">
    <location>
        <begin position="462"/>
        <end position="476"/>
    </location>
</feature>
<organism evidence="3 4">
    <name type="scientific">Microcystis aeruginosa (strain NIES-843 / IAM M-2473)</name>
    <dbReference type="NCBI Taxonomy" id="449447"/>
    <lineage>
        <taxon>Bacteria</taxon>
        <taxon>Bacillati</taxon>
        <taxon>Cyanobacteriota</taxon>
        <taxon>Cyanophyceae</taxon>
        <taxon>Oscillatoriophycideae</taxon>
        <taxon>Chroococcales</taxon>
        <taxon>Microcystaceae</taxon>
        <taxon>Microcystis</taxon>
    </lineage>
</organism>
<dbReference type="KEGG" id="mar:MAE_00570"/>
<evidence type="ECO:0000313" key="3">
    <source>
        <dbReference type="EMBL" id="BAF99878.1"/>
    </source>
</evidence>
<feature type="domain" description="Transposase IS701-like DDE" evidence="2">
    <location>
        <begin position="19"/>
        <end position="281"/>
    </location>
</feature>
<proteinExistence type="predicted"/>
<dbReference type="SUPFAM" id="SSF53098">
    <property type="entry name" value="Ribonuclease H-like"/>
    <property type="match status" value="1"/>
</dbReference>
<dbReference type="PaxDb" id="449447-MAE_00570"/>
<dbReference type="EMBL" id="AP009552">
    <property type="protein sequence ID" value="BAF99878.1"/>
    <property type="molecule type" value="Genomic_DNA"/>
</dbReference>
<evidence type="ECO:0000259" key="2">
    <source>
        <dbReference type="Pfam" id="PF13546"/>
    </source>
</evidence>
<dbReference type="InterPro" id="IPR012337">
    <property type="entry name" value="RNaseH-like_sf"/>
</dbReference>
<reference evidence="3 4" key="1">
    <citation type="journal article" date="2007" name="DNA Res.">
        <title>Complete genomic structure of the bloom-forming toxic cyanobacterium Microcystis aeruginosa NIES-843.</title>
        <authorList>
            <person name="Kaneko T."/>
            <person name="Nakajima N."/>
            <person name="Okamoto S."/>
            <person name="Suzuki I."/>
            <person name="Tanabe Y."/>
            <person name="Tamaoki M."/>
            <person name="Nakamura Y."/>
            <person name="Kasai F."/>
            <person name="Watanabe A."/>
            <person name="Kawashima K."/>
            <person name="Kishida Y."/>
            <person name="Ono A."/>
            <person name="Shimizu Y."/>
            <person name="Takahashi C."/>
            <person name="Minami C."/>
            <person name="Fujishiro T."/>
            <person name="Kohara M."/>
            <person name="Katoh M."/>
            <person name="Nakazaki N."/>
            <person name="Nakayama S."/>
            <person name="Yamada M."/>
            <person name="Tabata S."/>
            <person name="Watanabe M.M."/>
        </authorList>
    </citation>
    <scope>NUCLEOTIDE SEQUENCE [LARGE SCALE GENOMIC DNA]</scope>
    <source>
        <strain evidence="4">NIES-843 / IAM M-247</strain>
    </source>
</reference>
<dbReference type="Pfam" id="PF13546">
    <property type="entry name" value="DDE_5"/>
    <property type="match status" value="1"/>
</dbReference>
<dbReference type="BioCyc" id="MAER449447:MAE_RS00255-MONOMER"/>
<name>B0JFJ2_MICAN</name>
<sequence>MKSQEICPDVEELLKWRRQLYNALGSRRETVMELLDSLSSNRQASTVAELSLNPLFRRDYNSLYKGIQEFLPSPTNDNYQKAFDSLLSVVSATIPPPVSRQFYLFGVDVTPCPRPYSATLEDKKYIYQPNTIKGNKPINIGHAYSVIAALPERSETGNVPWAIPLSGQRVSSGEKDISVASNQVKKILNHSSVPWKDKLSVLVADSLYSQRGFLGEQVKQNNLVTLTRGRSNRVFYRQFIPEDYSPKQPGHPRWYGDKFDLKDETTWLEPDEIIQSTFTTKRGRELNLKISGWKQMLMRGTSDYEMHSHPFTLLQIIVSDETGKAVWKPMWLILIGSRRYELSLQECYEAYGQRYDLEHLFRFGQQKLLLNAYYTPEVNHEENWVQLTLLAAVNLWATRKLALVLPRPWEQYLKKSESVEITPSLVQRDFYRIISEIGTLVKSPKRRGYSAGRIKGYKKVPRTRHQVIKKQTKTHIPHPQLSHKLSPARDLSKNT</sequence>
<dbReference type="Proteomes" id="UP000001510">
    <property type="component" value="Chromosome"/>
</dbReference>
<dbReference type="EnsemblBacteria" id="BAF99878">
    <property type="protein sequence ID" value="BAF99878"/>
    <property type="gene ID" value="MAE_00570"/>
</dbReference>
<dbReference type="eggNOG" id="COG3385">
    <property type="taxonomic scope" value="Bacteria"/>
</dbReference>
<keyword evidence="4" id="KW-1185">Reference proteome</keyword>
<dbReference type="InterPro" id="IPR038721">
    <property type="entry name" value="IS701-like_DDE_dom"/>
</dbReference>
<accession>B0JFJ2</accession>
<dbReference type="HOGENOM" id="CLU_046116_2_0_3"/>